<proteinExistence type="inferred from homology"/>
<dbReference type="OrthoDB" id="9881at2157"/>
<dbReference type="RefSeq" id="WP_005047019.1">
    <property type="nucleotide sequence ID" value="NZ_AOME01000108.1"/>
</dbReference>
<sequence>MSTSPPGPQDLPLLGNTHRYSRDPFSFIETLTRSYNGLSTFTLGTEQTYLVTDPKEIERILVSEDSKFRKSQTIRSGSIDDLLGDGLLMSGGDFWQRQNQRAQPAFAPARVMNFGKEISGYAERMMSGWNDGDVIEIDSSMAQITVKVIVSVMFGTELDDRTTEKVQNTLEPLGEMFEPKPAQFLLPEWVPTPDRIEFDNAVDSLEDILDSLVDERKGTEDGEMDLLSILLRAQSDVDEVTEELVRDELMTMLLAGHDSTALSLTYTWYLLSQNPETERRVHDEIDEVLGDESPTASDVRDLDLTERVIQEAMRLYPPVYTIFREPAEPIRIGGYRIPKGALVMLPQWGVHRDPRWYDDPESFDPDRWTSDRASGRPNYSYFPFGGGPRHCIGKHLSMLEAQIIVATVAQNYRLRLAPEQRSTLELAPSLTMHPSDPIQMEVKKR</sequence>
<evidence type="ECO:0000256" key="5">
    <source>
        <dbReference type="ARBA" id="ARBA00023004"/>
    </source>
</evidence>
<dbReference type="GO" id="GO:0020037">
    <property type="term" value="F:heme binding"/>
    <property type="evidence" value="ECO:0007669"/>
    <property type="project" value="InterPro"/>
</dbReference>
<protein>
    <submittedName>
        <fullName evidence="8">Unspecific monooxygenase (Cytochrome P450)</fullName>
    </submittedName>
</protein>
<dbReference type="PRINTS" id="PR00463">
    <property type="entry name" value="EP450I"/>
</dbReference>
<dbReference type="STRING" id="1227456.C450_20661"/>
<keyword evidence="9" id="KW-1185">Reference proteome</keyword>
<organism evidence="8 9">
    <name type="scientific">Halococcus salifodinae DSM 8989</name>
    <dbReference type="NCBI Taxonomy" id="1227456"/>
    <lineage>
        <taxon>Archaea</taxon>
        <taxon>Methanobacteriati</taxon>
        <taxon>Methanobacteriota</taxon>
        <taxon>Stenosarchaea group</taxon>
        <taxon>Halobacteria</taxon>
        <taxon>Halobacteriales</taxon>
        <taxon>Halococcaceae</taxon>
        <taxon>Halococcus</taxon>
    </lineage>
</organism>
<dbReference type="Gene3D" id="1.10.630.10">
    <property type="entry name" value="Cytochrome P450"/>
    <property type="match status" value="1"/>
</dbReference>
<dbReference type="PATRIC" id="fig|1227456.3.peg.4165"/>
<comment type="similarity">
    <text evidence="1 7">Belongs to the cytochrome P450 family.</text>
</comment>
<keyword evidence="5 7" id="KW-0408">Iron</keyword>
<evidence type="ECO:0000256" key="1">
    <source>
        <dbReference type="ARBA" id="ARBA00010617"/>
    </source>
</evidence>
<reference evidence="8 9" key="1">
    <citation type="journal article" date="2014" name="PLoS Genet.">
        <title>Phylogenetically driven sequencing of extremely halophilic archaea reveals strategies for static and dynamic osmo-response.</title>
        <authorList>
            <person name="Becker E.A."/>
            <person name="Seitzer P.M."/>
            <person name="Tritt A."/>
            <person name="Larsen D."/>
            <person name="Krusor M."/>
            <person name="Yao A.I."/>
            <person name="Wu D."/>
            <person name="Madern D."/>
            <person name="Eisen J.A."/>
            <person name="Darling A.E."/>
            <person name="Facciotti M.T."/>
        </authorList>
    </citation>
    <scope>NUCLEOTIDE SEQUENCE [LARGE SCALE GENOMIC DNA]</scope>
    <source>
        <strain evidence="8 9">DSM 8989</strain>
    </source>
</reference>
<evidence type="ECO:0000313" key="9">
    <source>
        <dbReference type="Proteomes" id="UP000011625"/>
    </source>
</evidence>
<evidence type="ECO:0000256" key="7">
    <source>
        <dbReference type="RuleBase" id="RU000461"/>
    </source>
</evidence>
<dbReference type="GO" id="GO:0005506">
    <property type="term" value="F:iron ion binding"/>
    <property type="evidence" value="ECO:0007669"/>
    <property type="project" value="InterPro"/>
</dbReference>
<gene>
    <name evidence="8" type="ORF">C450_20661</name>
</gene>
<dbReference type="PROSITE" id="PS00086">
    <property type="entry name" value="CYTOCHROME_P450"/>
    <property type="match status" value="1"/>
</dbReference>
<dbReference type="AlphaFoldDB" id="M0MSP5"/>
<evidence type="ECO:0000256" key="3">
    <source>
        <dbReference type="ARBA" id="ARBA00022723"/>
    </source>
</evidence>
<keyword evidence="3 7" id="KW-0479">Metal-binding</keyword>
<dbReference type="PANTHER" id="PTHR24291">
    <property type="entry name" value="CYTOCHROME P450 FAMILY 4"/>
    <property type="match status" value="1"/>
</dbReference>
<dbReference type="GO" id="GO:0016705">
    <property type="term" value="F:oxidoreductase activity, acting on paired donors, with incorporation or reduction of molecular oxygen"/>
    <property type="evidence" value="ECO:0007669"/>
    <property type="project" value="InterPro"/>
</dbReference>
<evidence type="ECO:0000256" key="6">
    <source>
        <dbReference type="ARBA" id="ARBA00023033"/>
    </source>
</evidence>
<dbReference type="PANTHER" id="PTHR24291:SF50">
    <property type="entry name" value="BIFUNCTIONAL ALBAFLAVENONE MONOOXYGENASE_TERPENE SYNTHASE"/>
    <property type="match status" value="1"/>
</dbReference>
<dbReference type="SUPFAM" id="SSF48264">
    <property type="entry name" value="Cytochrome P450"/>
    <property type="match status" value="1"/>
</dbReference>
<evidence type="ECO:0000313" key="8">
    <source>
        <dbReference type="EMBL" id="EMA47769.1"/>
    </source>
</evidence>
<dbReference type="PRINTS" id="PR00385">
    <property type="entry name" value="P450"/>
</dbReference>
<dbReference type="InterPro" id="IPR001128">
    <property type="entry name" value="Cyt_P450"/>
</dbReference>
<dbReference type="EMBL" id="AOME01000108">
    <property type="protein sequence ID" value="EMA47769.1"/>
    <property type="molecule type" value="Genomic_DNA"/>
</dbReference>
<dbReference type="InterPro" id="IPR050196">
    <property type="entry name" value="Cytochrome_P450_Monoox"/>
</dbReference>
<dbReference type="GO" id="GO:0004497">
    <property type="term" value="F:monooxygenase activity"/>
    <property type="evidence" value="ECO:0007669"/>
    <property type="project" value="UniProtKB-KW"/>
</dbReference>
<keyword evidence="6 7" id="KW-0503">Monooxygenase</keyword>
<evidence type="ECO:0000256" key="2">
    <source>
        <dbReference type="ARBA" id="ARBA00022617"/>
    </source>
</evidence>
<keyword evidence="2 7" id="KW-0349">Heme</keyword>
<dbReference type="InterPro" id="IPR036396">
    <property type="entry name" value="Cyt_P450_sf"/>
</dbReference>
<evidence type="ECO:0000256" key="4">
    <source>
        <dbReference type="ARBA" id="ARBA00023002"/>
    </source>
</evidence>
<accession>M0MSP5</accession>
<dbReference type="Proteomes" id="UP000011625">
    <property type="component" value="Unassembled WGS sequence"/>
</dbReference>
<dbReference type="Pfam" id="PF00067">
    <property type="entry name" value="p450"/>
    <property type="match status" value="1"/>
</dbReference>
<name>M0MSP5_9EURY</name>
<comment type="caution">
    <text evidence="8">The sequence shown here is derived from an EMBL/GenBank/DDBJ whole genome shotgun (WGS) entry which is preliminary data.</text>
</comment>
<dbReference type="InterPro" id="IPR017972">
    <property type="entry name" value="Cyt_P450_CS"/>
</dbReference>
<dbReference type="InterPro" id="IPR002401">
    <property type="entry name" value="Cyt_P450_E_grp-I"/>
</dbReference>
<keyword evidence="4 7" id="KW-0560">Oxidoreductase</keyword>